<keyword evidence="2" id="KW-1185">Reference proteome</keyword>
<dbReference type="OrthoDB" id="3438035at2759"/>
<dbReference type="InParanoid" id="A0A2J6T3Z1"/>
<dbReference type="GeneID" id="36583233"/>
<evidence type="ECO:0000313" key="1">
    <source>
        <dbReference type="EMBL" id="PMD57726.1"/>
    </source>
</evidence>
<accession>A0A2J6T3Z1</accession>
<feature type="non-terminal residue" evidence="1">
    <location>
        <position position="1"/>
    </location>
</feature>
<organism evidence="1 2">
    <name type="scientific">Hyaloscypha bicolor E</name>
    <dbReference type="NCBI Taxonomy" id="1095630"/>
    <lineage>
        <taxon>Eukaryota</taxon>
        <taxon>Fungi</taxon>
        <taxon>Dikarya</taxon>
        <taxon>Ascomycota</taxon>
        <taxon>Pezizomycotina</taxon>
        <taxon>Leotiomycetes</taxon>
        <taxon>Helotiales</taxon>
        <taxon>Hyaloscyphaceae</taxon>
        <taxon>Hyaloscypha</taxon>
        <taxon>Hyaloscypha bicolor</taxon>
    </lineage>
</organism>
<name>A0A2J6T3Z1_9HELO</name>
<gene>
    <name evidence="1" type="ORF">K444DRAFT_533434</name>
</gene>
<protein>
    <submittedName>
        <fullName evidence="1">Uncharacterized protein</fullName>
    </submittedName>
</protein>
<dbReference type="EMBL" id="KZ613845">
    <property type="protein sequence ID" value="PMD57726.1"/>
    <property type="molecule type" value="Genomic_DNA"/>
</dbReference>
<proteinExistence type="predicted"/>
<dbReference type="AlphaFoldDB" id="A0A2J6T3Z1"/>
<sequence>EKELFKQLEKDYKDMKCDLEKQVTIVQDIRDSRSERVPWLYDITGFPYYLTTLKDEEIWSSYKLPPKKELNADSEDTKDPNLVRILVIAEAALRDAYRLCSNTSLDRKMTQ</sequence>
<reference evidence="1 2" key="1">
    <citation type="submission" date="2016-04" db="EMBL/GenBank/DDBJ databases">
        <title>A degradative enzymes factory behind the ericoid mycorrhizal symbiosis.</title>
        <authorList>
            <consortium name="DOE Joint Genome Institute"/>
            <person name="Martino E."/>
            <person name="Morin E."/>
            <person name="Grelet G."/>
            <person name="Kuo A."/>
            <person name="Kohler A."/>
            <person name="Daghino S."/>
            <person name="Barry K."/>
            <person name="Choi C."/>
            <person name="Cichocki N."/>
            <person name="Clum A."/>
            <person name="Copeland A."/>
            <person name="Hainaut M."/>
            <person name="Haridas S."/>
            <person name="Labutti K."/>
            <person name="Lindquist E."/>
            <person name="Lipzen A."/>
            <person name="Khouja H.-R."/>
            <person name="Murat C."/>
            <person name="Ohm R."/>
            <person name="Olson A."/>
            <person name="Spatafora J."/>
            <person name="Veneault-Fourrey C."/>
            <person name="Henrissat B."/>
            <person name="Grigoriev I."/>
            <person name="Martin F."/>
            <person name="Perotto S."/>
        </authorList>
    </citation>
    <scope>NUCLEOTIDE SEQUENCE [LARGE SCALE GENOMIC DNA]</scope>
    <source>
        <strain evidence="1 2">E</strain>
    </source>
</reference>
<dbReference type="RefSeq" id="XP_024734630.1">
    <property type="nucleotide sequence ID" value="XM_024875153.1"/>
</dbReference>
<evidence type="ECO:0000313" key="2">
    <source>
        <dbReference type="Proteomes" id="UP000235371"/>
    </source>
</evidence>
<dbReference type="Proteomes" id="UP000235371">
    <property type="component" value="Unassembled WGS sequence"/>
</dbReference>